<evidence type="ECO:0000313" key="4">
    <source>
        <dbReference type="Proteomes" id="UP000095563"/>
    </source>
</evidence>
<evidence type="ECO:0000259" key="2">
    <source>
        <dbReference type="PROSITE" id="PS50164"/>
    </source>
</evidence>
<dbReference type="SMART" id="SM00496">
    <property type="entry name" value="IENR2"/>
    <property type="match status" value="1"/>
</dbReference>
<dbReference type="InterPro" id="IPR003611">
    <property type="entry name" value="NUMOD3"/>
</dbReference>
<dbReference type="Gene3D" id="3.40.1440.10">
    <property type="entry name" value="GIY-YIG endonuclease"/>
    <property type="match status" value="1"/>
</dbReference>
<dbReference type="SUPFAM" id="SSF82771">
    <property type="entry name" value="GIY-YIG endonuclease"/>
    <property type="match status" value="1"/>
</dbReference>
<dbReference type="InterPro" id="IPR035901">
    <property type="entry name" value="GIY-YIG_endonuc_sf"/>
</dbReference>
<dbReference type="GO" id="GO:0004519">
    <property type="term" value="F:endonuclease activity"/>
    <property type="evidence" value="ECO:0007669"/>
    <property type="project" value="UniProtKB-KW"/>
</dbReference>
<dbReference type="CDD" id="cd10443">
    <property type="entry name" value="GIY-YIG_HE_Tlr8p_PBC-V_like"/>
    <property type="match status" value="1"/>
</dbReference>
<gene>
    <name evidence="3" type="ORF">ERS852568_00640</name>
</gene>
<dbReference type="GO" id="GO:0003677">
    <property type="term" value="F:DNA binding"/>
    <property type="evidence" value="ECO:0007669"/>
    <property type="project" value="InterPro"/>
</dbReference>
<protein>
    <submittedName>
        <fullName evidence="3">Group I intron endonuclease</fullName>
    </submittedName>
</protein>
<proteinExistence type="predicted"/>
<keyword evidence="3" id="KW-0540">Nuclease</keyword>
<dbReference type="Proteomes" id="UP000095563">
    <property type="component" value="Unassembled WGS sequence"/>
</dbReference>
<dbReference type="AlphaFoldDB" id="A0A174QMZ3"/>
<reference evidence="3 4" key="1">
    <citation type="submission" date="2015-09" db="EMBL/GenBank/DDBJ databases">
        <authorList>
            <consortium name="Pathogen Informatics"/>
        </authorList>
    </citation>
    <scope>NUCLEOTIDE SEQUENCE [LARGE SCALE GENOMIC DNA]</scope>
    <source>
        <strain evidence="3 4">2789STDY5834956</strain>
    </source>
</reference>
<sequence>MIYIKIGNLEVYGIIYLIKNTFNGKCYVGQSTRTFNKRYDRKGKGIERVYNYHIARKNDNSYYNKHLLNSIEKYGQTNFKVIEIYDIAFSKTELDIKESTYIQLFNSYKNGYNETLGGQYNCIFYGENNGFYGKKHSEEAKSKMSESKKGCIPWNKGKNVGNFKSKSVICLTTGLIFGSAKEGAEYYDIPKTGVTANCRGVRKSAGKFEGKKLVWEWYEKDNTEVTNSLKAS</sequence>
<dbReference type="SMART" id="SM00465">
    <property type="entry name" value="GIYc"/>
    <property type="match status" value="1"/>
</dbReference>
<evidence type="ECO:0000256" key="1">
    <source>
        <dbReference type="ARBA" id="ARBA00010045"/>
    </source>
</evidence>
<keyword evidence="3" id="KW-0255">Endonuclease</keyword>
<evidence type="ECO:0000313" key="3">
    <source>
        <dbReference type="EMBL" id="CUP74613.1"/>
    </source>
</evidence>
<dbReference type="Pfam" id="PF07460">
    <property type="entry name" value="NUMOD3"/>
    <property type="match status" value="1"/>
</dbReference>
<keyword evidence="3" id="KW-0378">Hydrolase</keyword>
<dbReference type="RefSeq" id="WP_055206686.1">
    <property type="nucleotide sequence ID" value="NZ_CZBO01000001.1"/>
</dbReference>
<dbReference type="PROSITE" id="PS50164">
    <property type="entry name" value="GIY_YIG"/>
    <property type="match status" value="1"/>
</dbReference>
<name>A0A174QMZ3_9CLOT</name>
<dbReference type="SUPFAM" id="SSF64496">
    <property type="entry name" value="DNA-binding domain of intron-encoded endonucleases"/>
    <property type="match status" value="1"/>
</dbReference>
<accession>A0A174QMZ3</accession>
<dbReference type="InterPro" id="IPR000305">
    <property type="entry name" value="GIY-YIG_endonuc"/>
</dbReference>
<organism evidence="3 4">
    <name type="scientific">Clostridium baratii</name>
    <dbReference type="NCBI Taxonomy" id="1561"/>
    <lineage>
        <taxon>Bacteria</taxon>
        <taxon>Bacillati</taxon>
        <taxon>Bacillota</taxon>
        <taxon>Clostridia</taxon>
        <taxon>Eubacteriales</taxon>
        <taxon>Clostridiaceae</taxon>
        <taxon>Clostridium</taxon>
    </lineage>
</organism>
<dbReference type="EMBL" id="CZBO01000001">
    <property type="protein sequence ID" value="CUP74613.1"/>
    <property type="molecule type" value="Genomic_DNA"/>
</dbReference>
<comment type="similarity">
    <text evidence="1">To endonucleases of group I introns of fungi and phage.</text>
</comment>
<feature type="domain" description="GIY-YIG" evidence="2">
    <location>
        <begin position="11"/>
        <end position="114"/>
    </location>
</feature>